<sequence length="138" mass="15803">MMALIETRIQLKGKNERLTDSNAMMMGSRQQLKVGAYMYNVMSKNKKYLKQQADEKSNVFCDDEEAKWIKNHWTKKDLSRWTAFSLLDPGDEDSWIKCGWQKTAPASESTSRCWTPTTRTLGSSFLGRKSPTARVATP</sequence>
<dbReference type="Proteomes" id="UP001189429">
    <property type="component" value="Unassembled WGS sequence"/>
</dbReference>
<protein>
    <recommendedName>
        <fullName evidence="3">Phospholipase B-like</fullName>
    </recommendedName>
</protein>
<name>A0ABN9TJ73_9DINO</name>
<organism evidence="1 2">
    <name type="scientific">Prorocentrum cordatum</name>
    <dbReference type="NCBI Taxonomy" id="2364126"/>
    <lineage>
        <taxon>Eukaryota</taxon>
        <taxon>Sar</taxon>
        <taxon>Alveolata</taxon>
        <taxon>Dinophyceae</taxon>
        <taxon>Prorocentrales</taxon>
        <taxon>Prorocentraceae</taxon>
        <taxon>Prorocentrum</taxon>
    </lineage>
</organism>
<reference evidence="1" key="1">
    <citation type="submission" date="2023-10" db="EMBL/GenBank/DDBJ databases">
        <authorList>
            <person name="Chen Y."/>
            <person name="Shah S."/>
            <person name="Dougan E. K."/>
            <person name="Thang M."/>
            <person name="Chan C."/>
        </authorList>
    </citation>
    <scope>NUCLEOTIDE SEQUENCE [LARGE SCALE GENOMIC DNA]</scope>
</reference>
<evidence type="ECO:0008006" key="3">
    <source>
        <dbReference type="Google" id="ProtNLM"/>
    </source>
</evidence>
<gene>
    <name evidence="1" type="ORF">PCOR1329_LOCUS39534</name>
</gene>
<keyword evidence="2" id="KW-1185">Reference proteome</keyword>
<accession>A0ABN9TJ73</accession>
<evidence type="ECO:0000313" key="1">
    <source>
        <dbReference type="EMBL" id="CAK0845879.1"/>
    </source>
</evidence>
<proteinExistence type="predicted"/>
<evidence type="ECO:0000313" key="2">
    <source>
        <dbReference type="Proteomes" id="UP001189429"/>
    </source>
</evidence>
<comment type="caution">
    <text evidence="1">The sequence shown here is derived from an EMBL/GenBank/DDBJ whole genome shotgun (WGS) entry which is preliminary data.</text>
</comment>
<dbReference type="EMBL" id="CAUYUJ010014772">
    <property type="protein sequence ID" value="CAK0845879.1"/>
    <property type="molecule type" value="Genomic_DNA"/>
</dbReference>